<reference evidence="1" key="1">
    <citation type="submission" date="2020-08" db="EMBL/GenBank/DDBJ databases">
        <title>Multicomponent nature underlies the extraordinary mechanical properties of spider dragline silk.</title>
        <authorList>
            <person name="Kono N."/>
            <person name="Nakamura H."/>
            <person name="Mori M."/>
            <person name="Yoshida Y."/>
            <person name="Ohtoshi R."/>
            <person name="Malay A.D."/>
            <person name="Moran D.A.P."/>
            <person name="Tomita M."/>
            <person name="Numata K."/>
            <person name="Arakawa K."/>
        </authorList>
    </citation>
    <scope>NUCLEOTIDE SEQUENCE</scope>
</reference>
<comment type="caution">
    <text evidence="1">The sequence shown here is derived from an EMBL/GenBank/DDBJ whole genome shotgun (WGS) entry which is preliminary data.</text>
</comment>
<proteinExistence type="predicted"/>
<organism evidence="1 2">
    <name type="scientific">Nephila pilipes</name>
    <name type="common">Giant wood spider</name>
    <name type="synonym">Nephila maculata</name>
    <dbReference type="NCBI Taxonomy" id="299642"/>
    <lineage>
        <taxon>Eukaryota</taxon>
        <taxon>Metazoa</taxon>
        <taxon>Ecdysozoa</taxon>
        <taxon>Arthropoda</taxon>
        <taxon>Chelicerata</taxon>
        <taxon>Arachnida</taxon>
        <taxon>Araneae</taxon>
        <taxon>Araneomorphae</taxon>
        <taxon>Entelegynae</taxon>
        <taxon>Araneoidea</taxon>
        <taxon>Nephilidae</taxon>
        <taxon>Nephila</taxon>
    </lineage>
</organism>
<sequence length="137" mass="15486">MLRPLAAAIHYPLHRHGNGLMQIFFDQTQADSRASWQTCFEIHSGKSRETPVDSIFHCCLPTFDKASVEENVKSEYELLIGTDMISLLLQLNFLPFDPEGRLNSTGSVFELGLRLFGSAVCCLFVSVYSFFIEESEE</sequence>
<accession>A0A8X6NLK1</accession>
<dbReference type="EMBL" id="BMAW01105645">
    <property type="protein sequence ID" value="GFT20174.1"/>
    <property type="molecule type" value="Genomic_DNA"/>
</dbReference>
<evidence type="ECO:0000313" key="2">
    <source>
        <dbReference type="Proteomes" id="UP000887013"/>
    </source>
</evidence>
<dbReference type="AlphaFoldDB" id="A0A8X6NLK1"/>
<dbReference type="Proteomes" id="UP000887013">
    <property type="component" value="Unassembled WGS sequence"/>
</dbReference>
<keyword evidence="2" id="KW-1185">Reference proteome</keyword>
<protein>
    <submittedName>
        <fullName evidence="1">Uncharacterized protein</fullName>
    </submittedName>
</protein>
<name>A0A8X6NLK1_NEPPI</name>
<evidence type="ECO:0000313" key="1">
    <source>
        <dbReference type="EMBL" id="GFT20174.1"/>
    </source>
</evidence>
<gene>
    <name evidence="1" type="ORF">NPIL_704371</name>
</gene>